<dbReference type="InterPro" id="IPR000914">
    <property type="entry name" value="SBP_5_dom"/>
</dbReference>
<comment type="similarity">
    <text evidence="2">Belongs to the bacterial solute-binding protein 5 family.</text>
</comment>
<feature type="chain" id="PRO_5037496803" evidence="5">
    <location>
        <begin position="31"/>
        <end position="501"/>
    </location>
</feature>
<dbReference type="Gene3D" id="3.90.76.10">
    <property type="entry name" value="Dipeptide-binding Protein, Domain 1"/>
    <property type="match status" value="1"/>
</dbReference>
<dbReference type="CDD" id="cd00995">
    <property type="entry name" value="PBP2_NikA_DppA_OppA_like"/>
    <property type="match status" value="1"/>
</dbReference>
<dbReference type="Proteomes" id="UP000602124">
    <property type="component" value="Unassembled WGS sequence"/>
</dbReference>
<keyword evidence="4 5" id="KW-0732">Signal</keyword>
<dbReference type="RefSeq" id="WP_198874366.1">
    <property type="nucleotide sequence ID" value="NZ_JAEKMH010000001.1"/>
</dbReference>
<evidence type="ECO:0000256" key="3">
    <source>
        <dbReference type="ARBA" id="ARBA00022448"/>
    </source>
</evidence>
<proteinExistence type="inferred from homology"/>
<keyword evidence="3" id="KW-0813">Transport</keyword>
<dbReference type="PIRSF" id="PIRSF002741">
    <property type="entry name" value="MppA"/>
    <property type="match status" value="1"/>
</dbReference>
<dbReference type="PANTHER" id="PTHR30290">
    <property type="entry name" value="PERIPLASMIC BINDING COMPONENT OF ABC TRANSPORTER"/>
    <property type="match status" value="1"/>
</dbReference>
<feature type="signal peptide" evidence="5">
    <location>
        <begin position="1"/>
        <end position="30"/>
    </location>
</feature>
<sequence>MNHVSRDIFRRTIRGLALAAALAMPSVALAQSADVLRIANPVAVTSLDSFGAQSADQPTISVMQQVLEPLVIRKDGQLQPLLAASWENPDELTWRFHLNEGITFADGSPLTSADVKASLQRLIDGKGPLSGLWGAVEAIETPDDLTVDIKTNTRLGTVLSNLSMLGIAPAAALEDPNFFNAPFGTGPYRVAEFTPSQFVALERNPEYRGEPAPTARLEYRYIPEVSGRITALENNEIDVTWGLPPDQVAQVRDSQSLTVESFPTFGNYYMWYNSSREPFTDVRVRQAMWHAIDMEEIKTFLFDGTAEVAKGPIPQDIFGAAEQTPYAYDPEKARQLLAEAGYPNGFTTTMMWSSMCCTNIREFAETLISYWAAVGIQVTPQELERATWLENLLALNWDSTLAEGNTITGDADFTLARLYLSTANRMGYANPELDELLLAARAEIDQDKRAELYAEAGKIIWDDAVGIFPLDMMMHAVYRNEVTGFVPTPTGMPRFDTVSKQ</sequence>
<dbReference type="GO" id="GO:1904680">
    <property type="term" value="F:peptide transmembrane transporter activity"/>
    <property type="evidence" value="ECO:0007669"/>
    <property type="project" value="TreeGrafter"/>
</dbReference>
<evidence type="ECO:0000256" key="2">
    <source>
        <dbReference type="ARBA" id="ARBA00005695"/>
    </source>
</evidence>
<dbReference type="GO" id="GO:0015833">
    <property type="term" value="P:peptide transport"/>
    <property type="evidence" value="ECO:0007669"/>
    <property type="project" value="TreeGrafter"/>
</dbReference>
<evidence type="ECO:0000256" key="4">
    <source>
        <dbReference type="ARBA" id="ARBA00022729"/>
    </source>
</evidence>
<dbReference type="AlphaFoldDB" id="A0A934IRU2"/>
<evidence type="ECO:0000313" key="8">
    <source>
        <dbReference type="Proteomes" id="UP000602124"/>
    </source>
</evidence>
<name>A0A934IRU2_9HYPH</name>
<evidence type="ECO:0000313" key="7">
    <source>
        <dbReference type="EMBL" id="MBJ3783112.1"/>
    </source>
</evidence>
<keyword evidence="8" id="KW-1185">Reference proteome</keyword>
<dbReference type="EMBL" id="JAEKMH010000001">
    <property type="protein sequence ID" value="MBJ3783112.1"/>
    <property type="molecule type" value="Genomic_DNA"/>
</dbReference>
<protein>
    <submittedName>
        <fullName evidence="7">ABC transporter substrate-binding protein</fullName>
    </submittedName>
</protein>
<dbReference type="PANTHER" id="PTHR30290:SF10">
    <property type="entry name" value="PERIPLASMIC OLIGOPEPTIDE-BINDING PROTEIN-RELATED"/>
    <property type="match status" value="1"/>
</dbReference>
<comment type="caution">
    <text evidence="7">The sequence shown here is derived from an EMBL/GenBank/DDBJ whole genome shotgun (WGS) entry which is preliminary data.</text>
</comment>
<dbReference type="SUPFAM" id="SSF53850">
    <property type="entry name" value="Periplasmic binding protein-like II"/>
    <property type="match status" value="1"/>
</dbReference>
<dbReference type="Gene3D" id="3.40.190.10">
    <property type="entry name" value="Periplasmic binding protein-like II"/>
    <property type="match status" value="1"/>
</dbReference>
<evidence type="ECO:0000256" key="1">
    <source>
        <dbReference type="ARBA" id="ARBA00004418"/>
    </source>
</evidence>
<accession>A0A934IRU2</accession>
<dbReference type="GO" id="GO:0043190">
    <property type="term" value="C:ATP-binding cassette (ABC) transporter complex"/>
    <property type="evidence" value="ECO:0007669"/>
    <property type="project" value="InterPro"/>
</dbReference>
<comment type="subcellular location">
    <subcellularLocation>
        <location evidence="1">Periplasm</location>
    </subcellularLocation>
</comment>
<evidence type="ECO:0000259" key="6">
    <source>
        <dbReference type="Pfam" id="PF00496"/>
    </source>
</evidence>
<evidence type="ECO:0000256" key="5">
    <source>
        <dbReference type="SAM" id="SignalP"/>
    </source>
</evidence>
<gene>
    <name evidence="7" type="ORF">JEQ47_00145</name>
</gene>
<organism evidence="7 8">
    <name type="scientific">Devosia sediminis</name>
    <dbReference type="NCBI Taxonomy" id="2798801"/>
    <lineage>
        <taxon>Bacteria</taxon>
        <taxon>Pseudomonadati</taxon>
        <taxon>Pseudomonadota</taxon>
        <taxon>Alphaproteobacteria</taxon>
        <taxon>Hyphomicrobiales</taxon>
        <taxon>Devosiaceae</taxon>
        <taxon>Devosia</taxon>
    </lineage>
</organism>
<dbReference type="Pfam" id="PF00496">
    <property type="entry name" value="SBP_bac_5"/>
    <property type="match status" value="1"/>
</dbReference>
<reference evidence="7" key="1">
    <citation type="submission" date="2020-12" db="EMBL/GenBank/DDBJ databases">
        <title>Devosia sp. MSA67 isolated from Mo River.</title>
        <authorList>
            <person name="Ma F."/>
            <person name="Zi Z."/>
        </authorList>
    </citation>
    <scope>NUCLEOTIDE SEQUENCE</scope>
    <source>
        <strain evidence="7">MSA67</strain>
    </source>
</reference>
<dbReference type="InterPro" id="IPR039424">
    <property type="entry name" value="SBP_5"/>
</dbReference>
<feature type="domain" description="Solute-binding protein family 5" evidence="6">
    <location>
        <begin position="78"/>
        <end position="423"/>
    </location>
</feature>
<dbReference type="GO" id="GO:0030288">
    <property type="term" value="C:outer membrane-bounded periplasmic space"/>
    <property type="evidence" value="ECO:0007669"/>
    <property type="project" value="UniProtKB-ARBA"/>
</dbReference>
<dbReference type="Gene3D" id="3.10.105.10">
    <property type="entry name" value="Dipeptide-binding Protein, Domain 3"/>
    <property type="match status" value="1"/>
</dbReference>
<dbReference type="InterPro" id="IPR030678">
    <property type="entry name" value="Peptide/Ni-bd"/>
</dbReference>